<dbReference type="Proteomes" id="UP000063964">
    <property type="component" value="Chromosome"/>
</dbReference>
<dbReference type="RefSeq" id="WP_066606914.1">
    <property type="nucleotide sequence ID" value="NZ_CP014230.1"/>
</dbReference>
<dbReference type="AlphaFoldDB" id="A0A109W6C6"/>
<gene>
    <name evidence="2" type="ORF">AXF15_10170</name>
</gene>
<organism evidence="2 3">
    <name type="scientific">Desulfomicrobium orale DSM 12838</name>
    <dbReference type="NCBI Taxonomy" id="888061"/>
    <lineage>
        <taxon>Bacteria</taxon>
        <taxon>Pseudomonadati</taxon>
        <taxon>Thermodesulfobacteriota</taxon>
        <taxon>Desulfovibrionia</taxon>
        <taxon>Desulfovibrionales</taxon>
        <taxon>Desulfomicrobiaceae</taxon>
        <taxon>Desulfomicrobium</taxon>
    </lineage>
</organism>
<proteinExistence type="predicted"/>
<reference evidence="3" key="1">
    <citation type="submission" date="2016-02" db="EMBL/GenBank/DDBJ databases">
        <authorList>
            <person name="Holder M.E."/>
            <person name="Ajami N.J."/>
            <person name="Petrosino J.F."/>
        </authorList>
    </citation>
    <scope>NUCLEOTIDE SEQUENCE [LARGE SCALE GENOMIC DNA]</scope>
    <source>
        <strain evidence="3">DSM 12838</strain>
    </source>
</reference>
<dbReference type="STRING" id="888061.AXF15_10170"/>
<dbReference type="EMBL" id="CP014230">
    <property type="protein sequence ID" value="AMD93425.1"/>
    <property type="molecule type" value="Genomic_DNA"/>
</dbReference>
<name>A0A109W6C6_9BACT</name>
<keyword evidence="1" id="KW-1133">Transmembrane helix</keyword>
<feature type="transmembrane region" description="Helical" evidence="1">
    <location>
        <begin position="12"/>
        <end position="36"/>
    </location>
</feature>
<evidence type="ECO:0008006" key="4">
    <source>
        <dbReference type="Google" id="ProtNLM"/>
    </source>
</evidence>
<evidence type="ECO:0000256" key="1">
    <source>
        <dbReference type="SAM" id="Phobius"/>
    </source>
</evidence>
<protein>
    <recommendedName>
        <fullName evidence="4">Transmembrane protein (PGPGW)</fullName>
    </recommendedName>
</protein>
<keyword evidence="3" id="KW-1185">Reference proteome</keyword>
<sequence length="140" mass="15650">MTSLWPEAWNAYLWWLAAFSAVTFIASLLAVPFFAVRIPADYFSAPRRKQTSRAWPPALRLTFLLCKNAGGILLFLAGTAMLFLPGQGLLTMLMGIVLMDFPGKFRLERHLVSRPPVFAAINWIRTRRGAPPLEPPAPPL</sequence>
<dbReference type="KEGG" id="doa:AXF15_10170"/>
<evidence type="ECO:0000313" key="3">
    <source>
        <dbReference type="Proteomes" id="UP000063964"/>
    </source>
</evidence>
<dbReference type="OrthoDB" id="9800130at2"/>
<keyword evidence="1" id="KW-0472">Membrane</keyword>
<evidence type="ECO:0000313" key="2">
    <source>
        <dbReference type="EMBL" id="AMD93425.1"/>
    </source>
</evidence>
<keyword evidence="1" id="KW-0812">Transmembrane</keyword>
<accession>A0A109W6C6</accession>